<dbReference type="InterPro" id="IPR000331">
    <property type="entry name" value="Rap/Ran_GAP_dom"/>
</dbReference>
<evidence type="ECO:0000256" key="2">
    <source>
        <dbReference type="ARBA" id="ARBA00022553"/>
    </source>
</evidence>
<dbReference type="RefSeq" id="XP_051067485.1">
    <property type="nucleotide sequence ID" value="XM_051214329.1"/>
</dbReference>
<sequence>MFRRHRPSDTSAVKSRKKFLSEKESTHKIKHLKILIDTLPDDELQPFFVENSSLIFLVFSDCFFSLEWDVKLKGSSNCIKDLEVVLTVFEKVLLLLPEHIHQRWQHNCIIEVIEDLLYEKNALNIRKRGIRLFLIWYQILGLNATSVCHRLFYNLVPEFGSLIAEYQKREKCDQLKHNHLQARKFSTDTRGQVMQESRSSNVVAPRERVALLTAAALGEDESSDDKSLVLLRALLRFLVSESFKVEWSQLRYEQHLMQLWFLFEKLKHSYLPVIFPCLSPSYSIYSPSISSQANNTVPLTSNILQDYPIHPSRLSYYQLEFACWLATFVYTGPRESSHAISSDCGFDSNFTTHGSVVGTTGPSFNLAGSFPWDTHGDPNDFLLSRHFRSFIGCPGHGEFESGSYSKVNSYSKLSSSPPVQASVYLRNGNENFVQEPTNQAAPNLSPKPNSYLLKDTVVIPSTVQTSPLPQKFIFTELFFNYDEKVVSMVHEVLYGCRQNIDLVQDILHQALLLPLECHKALFFIVTVYGSWLENKHNRPIFMQALDSPMKCINPPVKPQVNASSTEHSQMLKTNGRMNDPKQIQQSQIEDCPIDVTISKDDVGVNDPEELKGCLQNTIQIMLENMANIFYASSLNLNLSESQNTNKISTTGTDYTKYQIDLCRLVLQIFQFASNSNELTSETWSKLLSILMDIMRKTMINTSPNNVQNYKWLSNNKLTQNLFQTLNGALLRASLFSTISSESWDQCLNVYSQLSHWPSLIIEWKKVMRMLTCTMSKLVYGVDLSDLPQEKKGPRIKRLAGSTNPATRTRPKSLTEAALNYHNDNTIITTTTNITATTTTATTAYNSNSLATVLSSPPAPYASALSVLSIHQNSLDDDNLALNTDSIELHLSSQENSQKQFATYNELKASRNDNNTRPCIEKWTFDPGSSENYALDNNSNGNVVHSYISSNVSSINGTHDESNSQVLSNDLTEVYGNHALHSSRSISHELSNQNESNRFNVTVKSEISISGSRRMSSVRRATSEITLEVVKFDLDSPQSPVTTYFDESIDVGTSNIPRSCDILSDEHSTLEPSRKDTLTTAPSRLVSTTNETSKLPSTASNDQLDAADLPRCILAGGSALGWTHESVVICWRRFLGILGSLHKIINPTTMNDTFNYLNEMTSCLLKIRAYQIVPSVTETCVQPIPQFVPPVNFIAPILFNTMSLSEEFIEAKRIAIRTLCDIVIRSHDGCPDPELIAHFYHLIHQISVAKRENYVFEVIRSCNMRLFGSSLPSTHLLILDFLSDVNIVLSNPNCGTEIPRSEAISIILSLLCYPYHFNHLESIDPMSMKAKTILCIDLTSKLVRSLIQAVLSDPSGEVRCLAITGLSIYCVIELVNSFSKESGTVSSVSFTSMDNLFFESIIILLGMMRFQNRAVSIVAVEMINTLAEYCHLLLYRDAKLPSLMLLSLAWTLYSTWDNTNLDSMSLTDKQFFHSLIQSIIEWSIRIPYDQLIKNFENKSELKLLPASNLLDTIIEVLCFIISNNTNSQTLMNSVQNSNYPQSKILSSINFTDPLGEYINIYKQSIDINLFNAPKSDLDLSTMTAKSWIVANAENSMILYHYNDDMNSAMESVRLAARMAMSHLLNHIDQFPMSKQCVQLNTSIQERHDQLSHSISSAQKQFTTNNHNNMDDLSELTAEIFGRNNLQIFVLDRSIILTFLSLPIVKLPDQLRNINDNLLPTTVSSDKDNTELQVLEFNNSTYSYLPLSYLNSNDVEVDSSKSSLVTDKFYTRIITRDLSGKYSWDVSYLYASLVDMKEKQETQQLNELTNTNLRLVDSDNSNSHLITRDPPPCPPPRVNPPPLTTNRLTPNTIDQLDRLSDVLRDLAITSPECSINWCTSKLCEYENSKNISDKEKTACLNMEKVTCDQITAQYQIDENVNHRKLPDIDVLSLYNSHISLPKTGYRNSLKYTIRSLINDKKINVQELESMKQNTLQFYNSRHLLNQLGYLSWKHRPTVELLQISPALIRELKHLDHLGSRETHKLAIFYVGAGQEDKQSILSNQTASLEFENFVAGLGWEVDLLKHKGFRGGLECSGRAGLSTPYYATSTLEVIFHVSTRMPSSTQEDFKYKHLGNDEIMIIWNENSRAFRRSILRTQFGDVLIIISPLLNGLFKVEVRREAQVGLFGPIVENAILTANVLPGLVRATAINASRAVQATKPGYRHPYEDRASSLRQIISKYTLSTCFEEYAESILLPNSKSVHRNQSNLSFNRGVVNKSGGVKFSSVSPTTQETYHSYSQNSASDLAPNDITNNNNALKYTDDVAQTPSVRQRQQTVSSYRATSAHSRTSSVTRAKSMFSRHHIDNLNTKPISVISQPSLKTNSATLHHHNETPDMYKANVFNSVPSPRLFRGLRSRQHSGSNKIN</sequence>
<dbReference type="Gene3D" id="3.40.50.11210">
    <property type="entry name" value="Rap/Ran-GAP"/>
    <property type="match status" value="1"/>
</dbReference>
<feature type="region of interest" description="Disordered" evidence="3">
    <location>
        <begin position="1822"/>
        <end position="1845"/>
    </location>
</feature>
<feature type="compositionally biased region" description="Basic and acidic residues" evidence="3">
    <location>
        <begin position="1063"/>
        <end position="1076"/>
    </location>
</feature>
<dbReference type="PROSITE" id="PS50085">
    <property type="entry name" value="RAPGAP"/>
    <property type="match status" value="1"/>
</dbReference>
<organism evidence="5 6">
    <name type="scientific">Schistosoma haematobium</name>
    <name type="common">Blood fluke</name>
    <dbReference type="NCBI Taxonomy" id="6185"/>
    <lineage>
        <taxon>Eukaryota</taxon>
        <taxon>Metazoa</taxon>
        <taxon>Spiralia</taxon>
        <taxon>Lophotrochozoa</taxon>
        <taxon>Platyhelminthes</taxon>
        <taxon>Trematoda</taxon>
        <taxon>Digenea</taxon>
        <taxon>Strigeidida</taxon>
        <taxon>Schistosomatoidea</taxon>
        <taxon>Schistosomatidae</taxon>
        <taxon>Schistosoma</taxon>
    </lineage>
</organism>
<evidence type="ECO:0000313" key="6">
    <source>
        <dbReference type="Proteomes" id="UP000471633"/>
    </source>
</evidence>
<dbReference type="Pfam" id="PF02145">
    <property type="entry name" value="Rap_GAP"/>
    <property type="match status" value="1"/>
</dbReference>
<keyword evidence="2" id="KW-0597">Phosphoprotein</keyword>
<feature type="compositionally biased region" description="Pro residues" evidence="3">
    <location>
        <begin position="1827"/>
        <end position="1841"/>
    </location>
</feature>
<evidence type="ECO:0000313" key="5">
    <source>
        <dbReference type="EMBL" id="KAH9584695.1"/>
    </source>
</evidence>
<reference evidence="5" key="1">
    <citation type="journal article" date="2012" name="Nat. Genet.">
        <title>Whole-genome sequence of Schistosoma haematobium.</title>
        <authorList>
            <person name="Young N.D."/>
            <person name="Jex A.R."/>
            <person name="Li B."/>
            <person name="Liu S."/>
            <person name="Yang L."/>
            <person name="Xiong Z."/>
            <person name="Li Y."/>
            <person name="Cantacessi C."/>
            <person name="Hall R.S."/>
            <person name="Xu X."/>
            <person name="Chen F."/>
            <person name="Wu X."/>
            <person name="Zerlotini A."/>
            <person name="Oliveira G."/>
            <person name="Hofmann A."/>
            <person name="Zhang G."/>
            <person name="Fang X."/>
            <person name="Kang Y."/>
            <person name="Campbell B.E."/>
            <person name="Loukas A."/>
            <person name="Ranganathan S."/>
            <person name="Rollinson D."/>
            <person name="Rinaldi G."/>
            <person name="Brindley P.J."/>
            <person name="Yang H."/>
            <person name="Wang J."/>
            <person name="Wang J."/>
            <person name="Gasser R.B."/>
        </authorList>
    </citation>
    <scope>NUCLEOTIDE SEQUENCE</scope>
</reference>
<dbReference type="Pfam" id="PF20412">
    <property type="entry name" value="RALGAPB_N"/>
    <property type="match status" value="1"/>
</dbReference>
<reference evidence="5" key="2">
    <citation type="journal article" date="2019" name="Gigascience">
        <title>High-quality Schistosoma haematobium genome achieved by single-molecule and long-range sequencing.</title>
        <authorList>
            <person name="Stroehlein A.J."/>
            <person name="Korhonen P.K."/>
            <person name="Chong T.M."/>
            <person name="Lim Y.L."/>
            <person name="Chan K.G."/>
            <person name="Webster B."/>
            <person name="Rollinson D."/>
            <person name="Brindley P.J."/>
            <person name="Gasser R.B."/>
            <person name="Young N.D."/>
        </authorList>
    </citation>
    <scope>NUCLEOTIDE SEQUENCE</scope>
</reference>
<dbReference type="GeneID" id="24588000"/>
<dbReference type="FunFam" id="3.40.50.11210:FF:000001">
    <property type="entry name" value="Ral GTPase-activating protein subunit alpha-1 isoform 1"/>
    <property type="match status" value="1"/>
</dbReference>
<evidence type="ECO:0000256" key="3">
    <source>
        <dbReference type="SAM" id="MobiDB-lite"/>
    </source>
</evidence>
<dbReference type="GO" id="GO:0005737">
    <property type="term" value="C:cytoplasm"/>
    <property type="evidence" value="ECO:0007669"/>
    <property type="project" value="TreeGrafter"/>
</dbReference>
<dbReference type="EMBL" id="AMPZ03000004">
    <property type="protein sequence ID" value="KAH9584695.1"/>
    <property type="molecule type" value="Genomic_DNA"/>
</dbReference>
<feature type="domain" description="Rap-GAP" evidence="4">
    <location>
        <begin position="2009"/>
        <end position="2215"/>
    </location>
</feature>
<dbReference type="PANTHER" id="PTHR10063">
    <property type="entry name" value="TUBERIN"/>
    <property type="match status" value="1"/>
</dbReference>
<keyword evidence="6" id="KW-1185">Reference proteome</keyword>
<dbReference type="InterPro" id="IPR046859">
    <property type="entry name" value="RGPA/RALGAPB_N"/>
</dbReference>
<feature type="compositionally biased region" description="Polar residues" evidence="3">
    <location>
        <begin position="1077"/>
        <end position="1098"/>
    </location>
</feature>
<dbReference type="GO" id="GO:0051056">
    <property type="term" value="P:regulation of small GTPase mediated signal transduction"/>
    <property type="evidence" value="ECO:0007669"/>
    <property type="project" value="InterPro"/>
</dbReference>
<reference evidence="5" key="4">
    <citation type="journal article" date="2022" name="PLoS Pathog.">
        <title>Chromosome-level genome of Schistosoma haematobium underpins genome-wide explorations of molecular variation.</title>
        <authorList>
            <person name="Stroehlein A.J."/>
            <person name="Korhonen P.K."/>
            <person name="Lee V.V."/>
            <person name="Ralph S.A."/>
            <person name="Mentink-Kane M."/>
            <person name="You H."/>
            <person name="McManus D.P."/>
            <person name="Tchuente L.T."/>
            <person name="Stothard J.R."/>
            <person name="Kaur P."/>
            <person name="Dudchenko O."/>
            <person name="Aiden E.L."/>
            <person name="Yang B."/>
            <person name="Yang H."/>
            <person name="Emery A.M."/>
            <person name="Webster B.L."/>
            <person name="Brindley P.J."/>
            <person name="Rollinson D."/>
            <person name="Chang B.C.H."/>
            <person name="Gasser R.B."/>
            <person name="Young N.D."/>
        </authorList>
    </citation>
    <scope>NUCLEOTIDE SEQUENCE</scope>
</reference>
<protein>
    <submittedName>
        <fullName evidence="5">Ral GTPase-activating protein subunit alpha-1, variant 3</fullName>
    </submittedName>
</protein>
<keyword evidence="1" id="KW-0343">GTPase activation</keyword>
<dbReference type="CTD" id="24588000"/>
<feature type="region of interest" description="Disordered" evidence="3">
    <location>
        <begin position="1063"/>
        <end position="1098"/>
    </location>
</feature>
<dbReference type="InterPro" id="IPR035974">
    <property type="entry name" value="Rap/Ran-GAP_sf"/>
</dbReference>
<evidence type="ECO:0000259" key="4">
    <source>
        <dbReference type="PROSITE" id="PS50085"/>
    </source>
</evidence>
<dbReference type="GO" id="GO:0005096">
    <property type="term" value="F:GTPase activator activity"/>
    <property type="evidence" value="ECO:0007669"/>
    <property type="project" value="UniProtKB-KW"/>
</dbReference>
<comment type="caution">
    <text evidence="5">The sequence shown here is derived from an EMBL/GenBank/DDBJ whole genome shotgun (WGS) entry which is preliminary data.</text>
</comment>
<name>A0A922IR37_SCHHA</name>
<reference evidence="5" key="3">
    <citation type="submission" date="2021-06" db="EMBL/GenBank/DDBJ databases">
        <title>Chromosome-level genome assembly for S. haematobium.</title>
        <authorList>
            <person name="Stroehlein A.J."/>
        </authorList>
    </citation>
    <scope>NUCLEOTIDE SEQUENCE</scope>
</reference>
<proteinExistence type="predicted"/>
<accession>A0A922IR37</accession>
<gene>
    <name evidence="5" type="primary">RALGAPA1_1</name>
    <name evidence="5" type="ORF">MS3_00006200</name>
</gene>
<dbReference type="SUPFAM" id="SSF111347">
    <property type="entry name" value="Rap/Ran-GAP"/>
    <property type="match status" value="1"/>
</dbReference>
<dbReference type="InterPro" id="IPR027107">
    <property type="entry name" value="Tuberin/Ral-act_asu"/>
</dbReference>
<dbReference type="PANTHER" id="PTHR10063:SF11">
    <property type="entry name" value="RHO GTPASE-ACTIVATING PROTEIN CG5521-RELATED"/>
    <property type="match status" value="1"/>
</dbReference>
<dbReference type="Proteomes" id="UP000471633">
    <property type="component" value="Unassembled WGS sequence"/>
</dbReference>
<evidence type="ECO:0000256" key="1">
    <source>
        <dbReference type="ARBA" id="ARBA00022468"/>
    </source>
</evidence>
<dbReference type="GO" id="GO:0005634">
    <property type="term" value="C:nucleus"/>
    <property type="evidence" value="ECO:0007669"/>
    <property type="project" value="InterPro"/>
</dbReference>